<evidence type="ECO:0000313" key="2">
    <source>
        <dbReference type="Proteomes" id="UP000185639"/>
    </source>
</evidence>
<dbReference type="InterPro" id="IPR036249">
    <property type="entry name" value="Thioredoxin-like_sf"/>
</dbReference>
<name>A0A1N7J951_9GAMM</name>
<keyword evidence="2" id="KW-1185">Reference proteome</keyword>
<dbReference type="EMBL" id="FTOH01000001">
    <property type="protein sequence ID" value="SIS45862.1"/>
    <property type="molecule type" value="Genomic_DNA"/>
</dbReference>
<dbReference type="STRING" id="484498.SAMN05421686_101499"/>
<reference evidence="2" key="1">
    <citation type="submission" date="2017-01" db="EMBL/GenBank/DDBJ databases">
        <authorList>
            <person name="Varghese N."/>
            <person name="Submissions S."/>
        </authorList>
    </citation>
    <scope>NUCLEOTIDE SEQUENCE [LARGE SCALE GENOMIC DNA]</scope>
    <source>
        <strain evidence="2">DSM 24913</strain>
    </source>
</reference>
<organism evidence="1 2">
    <name type="scientific">Thalassolituus maritimus</name>
    <dbReference type="NCBI Taxonomy" id="484498"/>
    <lineage>
        <taxon>Bacteria</taxon>
        <taxon>Pseudomonadati</taxon>
        <taxon>Pseudomonadota</taxon>
        <taxon>Gammaproteobacteria</taxon>
        <taxon>Oceanospirillales</taxon>
        <taxon>Oceanospirillaceae</taxon>
        <taxon>Thalassolituus</taxon>
    </lineage>
</organism>
<dbReference type="InterPro" id="IPR008554">
    <property type="entry name" value="Glutaredoxin-like"/>
</dbReference>
<dbReference type="AlphaFoldDB" id="A0A1N7J951"/>
<sequence length="108" mass="11866">MSPDRITRLAAVYFPTCFYFGKPTLSYVLLGTSECHLCDQAAAIVTEGAEGLAVTVYIEDITDIEGGVDLYGLRIPVLRNEITGEELNWPFTALEVRALFSASDKESK</sequence>
<accession>A0A1N7J951</accession>
<dbReference type="OrthoDB" id="8537427at2"/>
<gene>
    <name evidence="1" type="ORF">SAMN05421686_101499</name>
</gene>
<proteinExistence type="predicted"/>
<dbReference type="Pfam" id="PF05768">
    <property type="entry name" value="Glrx-like"/>
    <property type="match status" value="1"/>
</dbReference>
<dbReference type="SUPFAM" id="SSF52833">
    <property type="entry name" value="Thioredoxin-like"/>
    <property type="match status" value="1"/>
</dbReference>
<dbReference type="Proteomes" id="UP000185639">
    <property type="component" value="Unassembled WGS sequence"/>
</dbReference>
<dbReference type="Gene3D" id="3.40.30.10">
    <property type="entry name" value="Glutaredoxin"/>
    <property type="match status" value="1"/>
</dbReference>
<evidence type="ECO:0000313" key="1">
    <source>
        <dbReference type="EMBL" id="SIS45862.1"/>
    </source>
</evidence>
<protein>
    <submittedName>
        <fullName evidence="1">Glutaredoxin-like domain</fullName>
    </submittedName>
</protein>